<dbReference type="EMBL" id="CANHGI010000003">
    <property type="protein sequence ID" value="CAI5445144.1"/>
    <property type="molecule type" value="Genomic_DNA"/>
</dbReference>
<evidence type="ECO:0000256" key="1">
    <source>
        <dbReference type="SAM" id="Phobius"/>
    </source>
</evidence>
<reference evidence="3" key="1">
    <citation type="submission" date="2022-11" db="EMBL/GenBank/DDBJ databases">
        <authorList>
            <person name="Kikuchi T."/>
        </authorList>
    </citation>
    <scope>NUCLEOTIDE SEQUENCE</scope>
    <source>
        <strain evidence="3">PS1010</strain>
    </source>
</reference>
<keyword evidence="1" id="KW-1133">Transmembrane helix</keyword>
<feature type="signal peptide" evidence="2">
    <location>
        <begin position="1"/>
        <end position="18"/>
    </location>
</feature>
<organism evidence="3 4">
    <name type="scientific">Caenorhabditis angaria</name>
    <dbReference type="NCBI Taxonomy" id="860376"/>
    <lineage>
        <taxon>Eukaryota</taxon>
        <taxon>Metazoa</taxon>
        <taxon>Ecdysozoa</taxon>
        <taxon>Nematoda</taxon>
        <taxon>Chromadorea</taxon>
        <taxon>Rhabditida</taxon>
        <taxon>Rhabditina</taxon>
        <taxon>Rhabditomorpha</taxon>
        <taxon>Rhabditoidea</taxon>
        <taxon>Rhabditidae</taxon>
        <taxon>Peloderinae</taxon>
        <taxon>Caenorhabditis</taxon>
    </lineage>
</organism>
<dbReference type="AlphaFoldDB" id="A0A9P1IGT3"/>
<keyword evidence="2" id="KW-0732">Signal</keyword>
<keyword evidence="1" id="KW-0812">Transmembrane</keyword>
<evidence type="ECO:0000256" key="2">
    <source>
        <dbReference type="SAM" id="SignalP"/>
    </source>
</evidence>
<comment type="caution">
    <text evidence="3">The sequence shown here is derived from an EMBL/GenBank/DDBJ whole genome shotgun (WGS) entry which is preliminary data.</text>
</comment>
<evidence type="ECO:0000313" key="4">
    <source>
        <dbReference type="Proteomes" id="UP001152747"/>
    </source>
</evidence>
<feature type="chain" id="PRO_5040159539" description="7TM GPCR serpentine receptor class x (Srx) domain-containing protein" evidence="2">
    <location>
        <begin position="19"/>
        <end position="90"/>
    </location>
</feature>
<proteinExistence type="predicted"/>
<keyword evidence="1" id="KW-0472">Membrane</keyword>
<protein>
    <recommendedName>
        <fullName evidence="5">7TM GPCR serpentine receptor class x (Srx) domain-containing protein</fullName>
    </recommendedName>
</protein>
<gene>
    <name evidence="3" type="ORF">CAMP_LOCUS7781</name>
</gene>
<dbReference type="Proteomes" id="UP001152747">
    <property type="component" value="Unassembled WGS sequence"/>
</dbReference>
<sequence length="90" mass="10614">MTIIKFVLFSVVLKIVECGSFIEASGKNCRDHNIFFYWREIEQNVCGSNFQSWFLALIIMFMSYICVLFTFTLRNFIEGIDRRKTCKTCS</sequence>
<name>A0A9P1IGT3_9PELO</name>
<accession>A0A9P1IGT3</accession>
<evidence type="ECO:0008006" key="5">
    <source>
        <dbReference type="Google" id="ProtNLM"/>
    </source>
</evidence>
<evidence type="ECO:0000313" key="3">
    <source>
        <dbReference type="EMBL" id="CAI5445144.1"/>
    </source>
</evidence>
<keyword evidence="4" id="KW-1185">Reference proteome</keyword>
<feature type="transmembrane region" description="Helical" evidence="1">
    <location>
        <begin position="53"/>
        <end position="73"/>
    </location>
</feature>